<dbReference type="RefSeq" id="WP_016110942.1">
    <property type="nucleotide sequence ID" value="NZ_KB976184.1"/>
</dbReference>
<feature type="compositionally biased region" description="Basic and acidic residues" evidence="1">
    <location>
        <begin position="69"/>
        <end position="81"/>
    </location>
</feature>
<evidence type="ECO:0000313" key="2">
    <source>
        <dbReference type="EMBL" id="EOO33269.1"/>
    </source>
</evidence>
<accession>A0A9W5PR68</accession>
<evidence type="ECO:0000256" key="1">
    <source>
        <dbReference type="SAM" id="MobiDB-lite"/>
    </source>
</evidence>
<dbReference type="AlphaFoldDB" id="A0A9W5PR68"/>
<dbReference type="EMBL" id="AHFB01000061">
    <property type="protein sequence ID" value="EOO33269.1"/>
    <property type="molecule type" value="Genomic_DNA"/>
</dbReference>
<sequence>MSDVIKRKKQSRREYIASLFQVSESDGDQLARLHSCLKGIESPRRRELVEQVLELVENGKPLTPRKPREKLEDDTNKEPNR</sequence>
<evidence type="ECO:0000313" key="3">
    <source>
        <dbReference type="Proteomes" id="UP000014018"/>
    </source>
</evidence>
<organism evidence="2 3">
    <name type="scientific">Bacillus cereus VD133</name>
    <dbReference type="NCBI Taxonomy" id="1053233"/>
    <lineage>
        <taxon>Bacteria</taxon>
        <taxon>Bacillati</taxon>
        <taxon>Bacillota</taxon>
        <taxon>Bacilli</taxon>
        <taxon>Bacillales</taxon>
        <taxon>Bacillaceae</taxon>
        <taxon>Bacillus</taxon>
        <taxon>Bacillus cereus group</taxon>
    </lineage>
</organism>
<gene>
    <name evidence="2" type="ORF">IIU_03382</name>
</gene>
<proteinExistence type="predicted"/>
<reference evidence="2 3" key="1">
    <citation type="submission" date="2012-12" db="EMBL/GenBank/DDBJ databases">
        <title>The Genome Sequence of Bacillus cereus VD133.</title>
        <authorList>
            <consortium name="The Broad Institute Genome Sequencing Platform"/>
            <consortium name="The Broad Institute Genome Sequencing Center for Infectious Disease"/>
            <person name="Feldgarden M."/>
            <person name="Van der Auwera G.A."/>
            <person name="Mahillon J."/>
            <person name="Duprez V."/>
            <person name="Timmery S."/>
            <person name="Mattelet C."/>
            <person name="Dierick K."/>
            <person name="Sun M."/>
            <person name="Yu Z."/>
            <person name="Zhu L."/>
            <person name="Hu X."/>
            <person name="Shank E.B."/>
            <person name="Swiecicka I."/>
            <person name="Hansen B.M."/>
            <person name="Andrup L."/>
            <person name="Walker B."/>
            <person name="Young S.K."/>
            <person name="Zeng Q."/>
            <person name="Gargeya S."/>
            <person name="Fitzgerald M."/>
            <person name="Haas B."/>
            <person name="Abouelleil A."/>
            <person name="Alvarado L."/>
            <person name="Arachchi H.M."/>
            <person name="Berlin A.M."/>
            <person name="Chapman S.B."/>
            <person name="Dewar J."/>
            <person name="Goldberg J."/>
            <person name="Griggs A."/>
            <person name="Gujja S."/>
            <person name="Hansen M."/>
            <person name="Howarth C."/>
            <person name="Imamovic A."/>
            <person name="Larimer J."/>
            <person name="McCowan C."/>
            <person name="Murphy C."/>
            <person name="Neiman D."/>
            <person name="Pearson M."/>
            <person name="Priest M."/>
            <person name="Roberts A."/>
            <person name="Saif S."/>
            <person name="Shea T."/>
            <person name="Sisk P."/>
            <person name="Sykes S."/>
            <person name="Wortman J."/>
            <person name="Nusbaum C."/>
            <person name="Birren B."/>
        </authorList>
    </citation>
    <scope>NUCLEOTIDE SEQUENCE [LARGE SCALE GENOMIC DNA]</scope>
    <source>
        <strain evidence="2 3">VD133</strain>
    </source>
</reference>
<dbReference type="Proteomes" id="UP000014018">
    <property type="component" value="Unassembled WGS sequence"/>
</dbReference>
<comment type="caution">
    <text evidence="2">The sequence shown here is derived from an EMBL/GenBank/DDBJ whole genome shotgun (WGS) entry which is preliminary data.</text>
</comment>
<protein>
    <submittedName>
        <fullName evidence="2">Uncharacterized protein</fullName>
    </submittedName>
</protein>
<feature type="region of interest" description="Disordered" evidence="1">
    <location>
        <begin position="58"/>
        <end position="81"/>
    </location>
</feature>
<name>A0A9W5PR68_BACCE</name>